<dbReference type="KEGG" id="ocg:OCA5_c06950"/>
<dbReference type="InterPro" id="IPR019949">
    <property type="entry name" value="CmoO-like"/>
</dbReference>
<dbReference type="GO" id="GO:0005829">
    <property type="term" value="C:cytosol"/>
    <property type="evidence" value="ECO:0007669"/>
    <property type="project" value="TreeGrafter"/>
</dbReference>
<dbReference type="OrthoDB" id="9780518at2"/>
<dbReference type="Gene3D" id="3.20.20.30">
    <property type="entry name" value="Luciferase-like domain"/>
    <property type="match status" value="1"/>
</dbReference>
<dbReference type="PANTHER" id="PTHR30137:SF6">
    <property type="entry name" value="LUCIFERASE-LIKE MONOOXYGENASE"/>
    <property type="match status" value="1"/>
</dbReference>
<dbReference type="EMBL" id="CP002826">
    <property type="protein sequence ID" value="AEI05418.1"/>
    <property type="molecule type" value="Genomic_DNA"/>
</dbReference>
<name>B6JJE6_AFIC5</name>
<accession>B6JJE6</accession>
<feature type="domain" description="Luciferase-like" evidence="3">
    <location>
        <begin position="6"/>
        <end position="296"/>
    </location>
</feature>
<gene>
    <name evidence="4" type="ordered locus">OCA5_c06950</name>
</gene>
<evidence type="ECO:0000313" key="5">
    <source>
        <dbReference type="Proteomes" id="UP000007730"/>
    </source>
</evidence>
<evidence type="ECO:0000256" key="1">
    <source>
        <dbReference type="ARBA" id="ARBA00007789"/>
    </source>
</evidence>
<evidence type="ECO:0000259" key="3">
    <source>
        <dbReference type="Pfam" id="PF00296"/>
    </source>
</evidence>
<sequence>MLPLSVLDLSVVTTGTKPAQALRNSIDLAQDADRLGYTRYWLAEHHGLASVASPAPDIMIGQIAAATSRIHVGSGGVMLPNHAPLVVAERFKMLEALFPGRIDLGLGRAPGTDGVTAYALRNRLEARPGDDFLERLQELMLWETRDFPPDHPFNKVVAMPDDTPLPPLWLLGSSDYSAQLAAQVGMGFAFAHHFASFDAVAALTHYRAHFHPSRWRPAPHAILAVAAVVAPTDDEAEELVLSMDLNRLQRERGNYLPIPSVAEAKAYPYSDADRAIIARNRSKLFIGSPATIVPRLMPLIEASKADELMVTSAIYDHAARKRSYALLAEALGIKQKAT</sequence>
<dbReference type="FunFam" id="3.20.20.30:FF:000002">
    <property type="entry name" value="LLM class flavin-dependent oxidoreductase"/>
    <property type="match status" value="1"/>
</dbReference>
<dbReference type="KEGG" id="oca:OCAR_7437"/>
<keyword evidence="5" id="KW-1185">Reference proteome</keyword>
<organism evidence="4 5">
    <name type="scientific">Afipia carboxidovorans (strain ATCC 49405 / DSM 1227 / KCTC 32145 / OM5)</name>
    <name type="common">Oligotropha carboxidovorans</name>
    <dbReference type="NCBI Taxonomy" id="504832"/>
    <lineage>
        <taxon>Bacteria</taxon>
        <taxon>Pseudomonadati</taxon>
        <taxon>Pseudomonadota</taxon>
        <taxon>Alphaproteobacteria</taxon>
        <taxon>Hyphomicrobiales</taxon>
        <taxon>Nitrobacteraceae</taxon>
        <taxon>Afipia</taxon>
    </lineage>
</organism>
<dbReference type="Pfam" id="PF00296">
    <property type="entry name" value="Bac_luciferase"/>
    <property type="match status" value="1"/>
</dbReference>
<proteinExistence type="predicted"/>
<dbReference type="InterPro" id="IPR050766">
    <property type="entry name" value="Bact_Lucif_Oxidored"/>
</dbReference>
<dbReference type="HOGENOM" id="CLU_027853_9_0_5"/>
<dbReference type="AlphaFoldDB" id="B6JJE6"/>
<dbReference type="SUPFAM" id="SSF51679">
    <property type="entry name" value="Bacterial luciferase-like"/>
    <property type="match status" value="1"/>
</dbReference>
<dbReference type="RefSeq" id="WP_012564565.1">
    <property type="nucleotide sequence ID" value="NC_011386.1"/>
</dbReference>
<evidence type="ECO:0000313" key="4">
    <source>
        <dbReference type="EMBL" id="AEI05418.1"/>
    </source>
</evidence>
<dbReference type="CDD" id="cd00347">
    <property type="entry name" value="Flavin_utilizing_monoxygenases"/>
    <property type="match status" value="1"/>
</dbReference>
<dbReference type="InterPro" id="IPR036661">
    <property type="entry name" value="Luciferase-like_sf"/>
</dbReference>
<comment type="similarity">
    <text evidence="1">To bacterial alkanal monooxygenase alpha and beta chains.</text>
</comment>
<dbReference type="Proteomes" id="UP000007730">
    <property type="component" value="Chromosome"/>
</dbReference>
<dbReference type="STRING" id="504832.OCA5_c06950"/>
<protein>
    <recommendedName>
        <fullName evidence="2">Luciferase-like monooxygenase</fullName>
    </recommendedName>
</protein>
<reference evidence="4 5" key="1">
    <citation type="journal article" date="2011" name="J. Bacteriol.">
        <title>Complete genome sequences of the chemolithoautotrophic Oligotropha carboxidovorans strains OM4 and OM5.</title>
        <authorList>
            <person name="Volland S."/>
            <person name="Rachinger M."/>
            <person name="Strittmatter A."/>
            <person name="Daniel R."/>
            <person name="Gottschalk G."/>
            <person name="Meyer O."/>
        </authorList>
    </citation>
    <scope>NUCLEOTIDE SEQUENCE [LARGE SCALE GENOMIC DNA]</scope>
    <source>
        <strain evidence="5">ATCC 49405 / DSM 1227 / KCTC 32145 / OM5</strain>
    </source>
</reference>
<dbReference type="PATRIC" id="fig|504832.7.peg.728"/>
<evidence type="ECO:0000256" key="2">
    <source>
        <dbReference type="ARBA" id="ARBA00074555"/>
    </source>
</evidence>
<dbReference type="InterPro" id="IPR011251">
    <property type="entry name" value="Luciferase-like_dom"/>
</dbReference>
<dbReference type="GO" id="GO:0016705">
    <property type="term" value="F:oxidoreductase activity, acting on paired donors, with incorporation or reduction of molecular oxygen"/>
    <property type="evidence" value="ECO:0007669"/>
    <property type="project" value="InterPro"/>
</dbReference>
<dbReference type="NCBIfam" id="TIGR03558">
    <property type="entry name" value="oxido_grp_1"/>
    <property type="match status" value="1"/>
</dbReference>
<dbReference type="eggNOG" id="COG2141">
    <property type="taxonomic scope" value="Bacteria"/>
</dbReference>
<dbReference type="PANTHER" id="PTHR30137">
    <property type="entry name" value="LUCIFERASE-LIKE MONOOXYGENASE"/>
    <property type="match status" value="1"/>
</dbReference>